<reference evidence="3 4" key="1">
    <citation type="submission" date="2018-07" db="EMBL/GenBank/DDBJ databases">
        <title>Genome sequence of Azospirillum sp. ATCC 49961.</title>
        <authorList>
            <person name="Sant'Anna F.H."/>
            <person name="Baldani J.I."/>
            <person name="Zilli J.E."/>
            <person name="Reis V.M."/>
            <person name="Hartmann A."/>
            <person name="Cruz L."/>
            <person name="de Souza E.M."/>
            <person name="de Oliveira Pedrosa F."/>
            <person name="Passaglia L.M.P."/>
        </authorList>
    </citation>
    <scope>NUCLEOTIDE SEQUENCE [LARGE SCALE GENOMIC DNA]</scope>
    <source>
        <strain evidence="3 4">ATCC 49961</strain>
    </source>
</reference>
<dbReference type="Gene3D" id="3.40.50.2300">
    <property type="match status" value="1"/>
</dbReference>
<keyword evidence="1" id="KW-0597">Phosphoprotein</keyword>
<gene>
    <name evidence="3" type="ORF">DS843_16295</name>
</gene>
<comment type="caution">
    <text evidence="3">The sequence shown here is derived from an EMBL/GenBank/DDBJ whole genome shotgun (WGS) entry which is preliminary data.</text>
</comment>
<feature type="modified residue" description="4-aspartylphosphate" evidence="1">
    <location>
        <position position="64"/>
    </location>
</feature>
<proteinExistence type="predicted"/>
<accession>A0A9W7NIA8</accession>
<dbReference type="AlphaFoldDB" id="A0A9W7NIA8"/>
<dbReference type="SMART" id="SM00448">
    <property type="entry name" value="REC"/>
    <property type="match status" value="1"/>
</dbReference>
<sequence>MGPLAHDRDTGKAVTIVIVEDDGIAALGMKMALERHGCRVRGIAGHPEAAVTLCGSGIDLALVDINLAYGRSGVAFARALHEACGVPCLFVTGHLEEALAAKDAAVGCLGKPFTDLALTMAVDVVRRILANRPPGPIPYGMELYPGWSRARTRRELAHAALRQRTGAHGRRVQR</sequence>
<evidence type="ECO:0000313" key="3">
    <source>
        <dbReference type="EMBL" id="KAA0679498.1"/>
    </source>
</evidence>
<name>A0A9W7NIA8_9PROT</name>
<dbReference type="Pfam" id="PF00072">
    <property type="entry name" value="Response_reg"/>
    <property type="match status" value="1"/>
</dbReference>
<dbReference type="EMBL" id="QOKW01000012">
    <property type="protein sequence ID" value="KAA0679498.1"/>
    <property type="molecule type" value="Genomic_DNA"/>
</dbReference>
<dbReference type="InterPro" id="IPR001789">
    <property type="entry name" value="Sig_transdc_resp-reg_receiver"/>
</dbReference>
<evidence type="ECO:0000256" key="1">
    <source>
        <dbReference type="PROSITE-ProRule" id="PRU00169"/>
    </source>
</evidence>
<evidence type="ECO:0000259" key="2">
    <source>
        <dbReference type="PROSITE" id="PS50110"/>
    </source>
</evidence>
<evidence type="ECO:0000313" key="4">
    <source>
        <dbReference type="Proteomes" id="UP000480854"/>
    </source>
</evidence>
<dbReference type="GO" id="GO:0000160">
    <property type="term" value="P:phosphorelay signal transduction system"/>
    <property type="evidence" value="ECO:0007669"/>
    <property type="project" value="InterPro"/>
</dbReference>
<dbReference type="SUPFAM" id="SSF52172">
    <property type="entry name" value="CheY-like"/>
    <property type="match status" value="1"/>
</dbReference>
<dbReference type="PROSITE" id="PS50110">
    <property type="entry name" value="RESPONSE_REGULATORY"/>
    <property type="match status" value="1"/>
</dbReference>
<keyword evidence="4" id="KW-1185">Reference proteome</keyword>
<organism evidence="3 4">
    <name type="scientific">Roseomonas genomospecies 6</name>
    <dbReference type="NCBI Taxonomy" id="214106"/>
    <lineage>
        <taxon>Bacteria</taxon>
        <taxon>Pseudomonadati</taxon>
        <taxon>Pseudomonadota</taxon>
        <taxon>Alphaproteobacteria</taxon>
        <taxon>Acetobacterales</taxon>
        <taxon>Roseomonadaceae</taxon>
        <taxon>Roseomonas</taxon>
    </lineage>
</organism>
<protein>
    <submittedName>
        <fullName evidence="3">Response regulator</fullName>
    </submittedName>
</protein>
<dbReference type="InterPro" id="IPR011006">
    <property type="entry name" value="CheY-like_superfamily"/>
</dbReference>
<feature type="domain" description="Response regulatory" evidence="2">
    <location>
        <begin position="15"/>
        <end position="126"/>
    </location>
</feature>
<dbReference type="OrthoDB" id="7060229at2"/>
<dbReference type="Proteomes" id="UP000480854">
    <property type="component" value="Unassembled WGS sequence"/>
</dbReference>